<feature type="domain" description="NfeD-like C-terminal" evidence="5">
    <location>
        <begin position="409"/>
        <end position="462"/>
    </location>
</feature>
<feature type="domain" description="NfeD integral membrane" evidence="6">
    <location>
        <begin position="263"/>
        <end position="377"/>
    </location>
</feature>
<organism evidence="8 9">
    <name type="scientific">Paenibacillus allorhizosphaerae</name>
    <dbReference type="NCBI Taxonomy" id="2849866"/>
    <lineage>
        <taxon>Bacteria</taxon>
        <taxon>Bacillati</taxon>
        <taxon>Bacillota</taxon>
        <taxon>Bacilli</taxon>
        <taxon>Bacillales</taxon>
        <taxon>Paenibacillaceae</taxon>
        <taxon>Paenibacillus</taxon>
    </lineage>
</organism>
<keyword evidence="1 4" id="KW-0812">Transmembrane</keyword>
<evidence type="ECO:0000256" key="2">
    <source>
        <dbReference type="ARBA" id="ARBA00022989"/>
    </source>
</evidence>
<sequence>MRRRFRSDRRFQALHAVRVRWLLAAMAVLLVLTLFPGLERKASAETGSPPAAAPVVIIPVHHTIETGLEQFLMRAFREAQEMRAMHIILDIDTLGGRVDSAEEIGELIRGSTIPTIAYVHGKAVSAGSYIAMNAGKIAMEPGSSIGAAAVVDAAGNEVESVKVVAHWSSQMKSAAELRGRNSRIAEAMADKNVGVTMPEIGRTVEKGQILSLTAEEALKVGYAETIANNVQEVVRFIKAEGHPVVNIELSAAERFARFITQPWVSMLLLFIGIAGVAIEIFVPGFGIPGILGLIGFGLYFFGHYIAGFAGVEDLVLFALGILLLLIEVFVSSFGILGILGAISLISGVVMAAYNTQKAMLNLGLAFILAVIVVAIVIKYFKHRGVWNRFILREQLTSEKGYTSAKSRTDLIGMTGRALTPLRPSGTALFGEERVDVVTSGDFIPAGRDVVVVQSEGTRVVVKEKNRE</sequence>
<dbReference type="InterPro" id="IPR056738">
    <property type="entry name" value="NfeD1b_N"/>
</dbReference>
<evidence type="ECO:0000259" key="6">
    <source>
        <dbReference type="Pfam" id="PF24961"/>
    </source>
</evidence>
<feature type="transmembrane region" description="Helical" evidence="4">
    <location>
        <begin position="314"/>
        <end position="330"/>
    </location>
</feature>
<gene>
    <name evidence="8" type="ORF">PAECIP111802_00630</name>
</gene>
<evidence type="ECO:0000256" key="1">
    <source>
        <dbReference type="ARBA" id="ARBA00022692"/>
    </source>
</evidence>
<feature type="transmembrane region" description="Helical" evidence="4">
    <location>
        <begin position="289"/>
        <end position="308"/>
    </location>
</feature>
<dbReference type="PANTHER" id="PTHR33507">
    <property type="entry name" value="INNER MEMBRANE PROTEIN YBBJ"/>
    <property type="match status" value="1"/>
</dbReference>
<reference evidence="8 9" key="1">
    <citation type="submission" date="2021-06" db="EMBL/GenBank/DDBJ databases">
        <authorList>
            <person name="Criscuolo A."/>
        </authorList>
    </citation>
    <scope>NUCLEOTIDE SEQUENCE [LARGE SCALE GENOMIC DNA]</scope>
    <source>
        <strain evidence="9">CIP 111802</strain>
    </source>
</reference>
<keyword evidence="9" id="KW-1185">Reference proteome</keyword>
<evidence type="ECO:0000256" key="3">
    <source>
        <dbReference type="ARBA" id="ARBA00023136"/>
    </source>
</evidence>
<dbReference type="Pfam" id="PF24961">
    <property type="entry name" value="NfeD_membrane"/>
    <property type="match status" value="1"/>
</dbReference>
<evidence type="ECO:0000259" key="5">
    <source>
        <dbReference type="Pfam" id="PF01957"/>
    </source>
</evidence>
<evidence type="ECO:0000256" key="4">
    <source>
        <dbReference type="SAM" id="Phobius"/>
    </source>
</evidence>
<dbReference type="EMBL" id="CAJVCE010000002">
    <property type="protein sequence ID" value="CAG7619909.1"/>
    <property type="molecule type" value="Genomic_DNA"/>
</dbReference>
<evidence type="ECO:0000313" key="9">
    <source>
        <dbReference type="Proteomes" id="UP000730618"/>
    </source>
</evidence>
<keyword evidence="3 4" id="KW-0472">Membrane</keyword>
<comment type="caution">
    <text evidence="8">The sequence shown here is derived from an EMBL/GenBank/DDBJ whole genome shotgun (WGS) entry which is preliminary data.</text>
</comment>
<accession>A0ABN7TBR5</accession>
<evidence type="ECO:0008006" key="10">
    <source>
        <dbReference type="Google" id="ProtNLM"/>
    </source>
</evidence>
<evidence type="ECO:0000259" key="7">
    <source>
        <dbReference type="Pfam" id="PF25145"/>
    </source>
</evidence>
<dbReference type="Pfam" id="PF01957">
    <property type="entry name" value="NfeD"/>
    <property type="match status" value="1"/>
</dbReference>
<protein>
    <recommendedName>
        <fullName evidence="10">Nodulation protein NfeD</fullName>
    </recommendedName>
</protein>
<feature type="transmembrane region" description="Helical" evidence="4">
    <location>
        <begin position="263"/>
        <end position="282"/>
    </location>
</feature>
<dbReference type="InterPro" id="IPR056739">
    <property type="entry name" value="NfeD_membrane"/>
</dbReference>
<name>A0ABN7TBR5_9BACL</name>
<dbReference type="PANTHER" id="PTHR33507:SF3">
    <property type="entry name" value="INNER MEMBRANE PROTEIN YBBJ"/>
    <property type="match status" value="1"/>
</dbReference>
<keyword evidence="2 4" id="KW-1133">Transmembrane helix</keyword>
<proteinExistence type="predicted"/>
<dbReference type="RefSeq" id="WP_218097018.1">
    <property type="nucleotide sequence ID" value="NZ_CAJVCE010000002.1"/>
</dbReference>
<dbReference type="InterPro" id="IPR052165">
    <property type="entry name" value="Membrane_assoc_protease"/>
</dbReference>
<dbReference type="CDD" id="cd07021">
    <property type="entry name" value="Clp_protease_NfeD_like"/>
    <property type="match status" value="1"/>
</dbReference>
<dbReference type="Proteomes" id="UP000730618">
    <property type="component" value="Unassembled WGS sequence"/>
</dbReference>
<feature type="domain" description="NfeD1b N-terminal" evidence="7">
    <location>
        <begin position="55"/>
        <end position="241"/>
    </location>
</feature>
<evidence type="ECO:0000313" key="8">
    <source>
        <dbReference type="EMBL" id="CAG7619909.1"/>
    </source>
</evidence>
<feature type="transmembrane region" description="Helical" evidence="4">
    <location>
        <begin position="359"/>
        <end position="380"/>
    </location>
</feature>
<dbReference type="InterPro" id="IPR002810">
    <property type="entry name" value="NfeD-like_C"/>
</dbReference>
<dbReference type="Pfam" id="PF25145">
    <property type="entry name" value="NfeD1b_N"/>
    <property type="match status" value="1"/>
</dbReference>
<feature type="transmembrane region" description="Helical" evidence="4">
    <location>
        <begin position="21"/>
        <end position="38"/>
    </location>
</feature>